<proteinExistence type="predicted"/>
<comment type="caution">
    <text evidence="1">The sequence shown here is derived from an EMBL/GenBank/DDBJ whole genome shotgun (WGS) entry which is preliminary data.</text>
</comment>
<protein>
    <submittedName>
        <fullName evidence="1">Uncharacterized protein</fullName>
    </submittedName>
</protein>
<reference evidence="1" key="1">
    <citation type="submission" date="2021-03" db="EMBL/GenBank/DDBJ databases">
        <authorList>
            <person name="Tran Van P."/>
        </authorList>
    </citation>
    <scope>NUCLEOTIDE SEQUENCE</scope>
</reference>
<accession>A0ABN7NFG4</accession>
<organism evidence="1 2">
    <name type="scientific">Timema podura</name>
    <name type="common">Walking stick</name>
    <dbReference type="NCBI Taxonomy" id="61482"/>
    <lineage>
        <taxon>Eukaryota</taxon>
        <taxon>Metazoa</taxon>
        <taxon>Ecdysozoa</taxon>
        <taxon>Arthropoda</taxon>
        <taxon>Hexapoda</taxon>
        <taxon>Insecta</taxon>
        <taxon>Pterygota</taxon>
        <taxon>Neoptera</taxon>
        <taxon>Polyneoptera</taxon>
        <taxon>Phasmatodea</taxon>
        <taxon>Timematodea</taxon>
        <taxon>Timematoidea</taxon>
        <taxon>Timematidae</taxon>
        <taxon>Timema</taxon>
    </lineage>
</organism>
<keyword evidence="2" id="KW-1185">Reference proteome</keyword>
<evidence type="ECO:0000313" key="2">
    <source>
        <dbReference type="Proteomes" id="UP001153148"/>
    </source>
</evidence>
<sequence length="199" mass="22788">MLAKNSDEIKVIKALGYLFDPTKLLSRPSSSDGRELERMFKDLPAFRDLQCDFQLGRKELCTLISEQIDSDYVDVIYEKSEEVICEQTLADLMYLTENEVVLKLYRAEVFIRNTIVRKFHFNKVVALIAIRFVSNSSENGFLSLDSGLDLSPELLPHPLPVPPRDHSLFPILPPLSPSSKSFQGLFKDFLQFLQDKCIK</sequence>
<dbReference type="EMBL" id="CAJPIN010000331">
    <property type="protein sequence ID" value="CAG2053357.1"/>
    <property type="molecule type" value="Genomic_DNA"/>
</dbReference>
<name>A0ABN7NFG4_TIMPD</name>
<evidence type="ECO:0000313" key="1">
    <source>
        <dbReference type="EMBL" id="CAG2053357.1"/>
    </source>
</evidence>
<gene>
    <name evidence="1" type="ORF">TPAB3V08_LOCUS414</name>
</gene>
<dbReference type="Proteomes" id="UP001153148">
    <property type="component" value="Unassembled WGS sequence"/>
</dbReference>